<feature type="binding site" evidence="1">
    <location>
        <position position="349"/>
    </location>
    <ligand>
        <name>ATP</name>
        <dbReference type="ChEBI" id="CHEBI:30616"/>
    </ligand>
</feature>
<gene>
    <name evidence="4" type="ORF">OHK93_007484</name>
</gene>
<dbReference type="GO" id="GO:0005634">
    <property type="term" value="C:nucleus"/>
    <property type="evidence" value="ECO:0007669"/>
    <property type="project" value="TreeGrafter"/>
</dbReference>
<dbReference type="InterPro" id="IPR020635">
    <property type="entry name" value="Tyr_kinase_cat_dom"/>
</dbReference>
<accession>A0AA43QPT4</accession>
<proteinExistence type="predicted"/>
<dbReference type="GO" id="GO:0044773">
    <property type="term" value="P:mitotic DNA damage checkpoint signaling"/>
    <property type="evidence" value="ECO:0007669"/>
    <property type="project" value="TreeGrafter"/>
</dbReference>
<dbReference type="GO" id="GO:0004713">
    <property type="term" value="F:protein tyrosine kinase activity"/>
    <property type="evidence" value="ECO:0007669"/>
    <property type="project" value="InterPro"/>
</dbReference>
<dbReference type="Gene3D" id="1.10.510.10">
    <property type="entry name" value="Transferase(Phosphotransferase) domain 1"/>
    <property type="match status" value="1"/>
</dbReference>
<evidence type="ECO:0000256" key="2">
    <source>
        <dbReference type="SAM" id="MobiDB-lite"/>
    </source>
</evidence>
<sequence>MEINPPVLLEELINTAITQLDSLREYVRTRTHVKRDTEDILSQTDSTTDSSIQSLEKWKTNAREAETQDPDVTSRISKFFNELGKWIQSTRDALEHRLKLRWRKVMRRIQQALRHIEHREIETFALTLLTERHQILDNAPQQRSENYKKFRQNIEEVSSLKPSFLDPGHFASFWEELKTKRAPDGNPFSPFEPGDGTVYTHRELEEAVSTLHDFHEAWKDFYSPRAAQIPTFASDLTTVQICLVLNNIKKPDLIKCFYGGSVRDLSLPADIDNIKLIIQDCQWPDSTAEKLAVEQYRVVRRPWEKGQHIKMLKGEPLSLCADINLGWGSFGNVYRYQNVHTTEYFAVKKSKSSGKKKHILREIESLMGVEHQHIIKYIKSYERGKEIGIILLPLATTDLGSLLKYYEENCDPIRCTPDIQELPPIIKTAFGCLSSGLLHLHEDKGIRHRDIRPSNILYLAASSDPAQPRPAQFLWADFGLAHYFGDDDGGSKTQTPRKESYSPRYAAPEVLMRKREITDTLFAPDQEHSPTDNPSEGDRSAASGTVISILQEDLESYGHGRKTDVFSCGCVFLEIVSTLAGVSMPISSNLNFAFADNIKSLQDWAQTQALSPDCDATLRKALTIASQMIAEDPVSRPTMCEVTLLLLDTEMAQTFFCTPECMNSAKCGAHAAEKKLTLDVHATGTSPGVQLEAGGSNYVHQMSQEEVFANGSSSTRGETMPDRTVSRR</sequence>
<dbReference type="PANTHER" id="PTHR44167">
    <property type="entry name" value="OVARIAN-SPECIFIC SERINE/THREONINE-PROTEIN KINASE LOK-RELATED"/>
    <property type="match status" value="1"/>
</dbReference>
<dbReference type="InterPro" id="IPR011009">
    <property type="entry name" value="Kinase-like_dom_sf"/>
</dbReference>
<keyword evidence="1" id="KW-0067">ATP-binding</keyword>
<dbReference type="GO" id="GO:0005524">
    <property type="term" value="F:ATP binding"/>
    <property type="evidence" value="ECO:0007669"/>
    <property type="project" value="UniProtKB-UniRule"/>
</dbReference>
<dbReference type="PANTHER" id="PTHR44167:SF24">
    <property type="entry name" value="SERINE_THREONINE-PROTEIN KINASE CHK2"/>
    <property type="match status" value="1"/>
</dbReference>
<dbReference type="PROSITE" id="PS50011">
    <property type="entry name" value="PROTEIN_KINASE_DOM"/>
    <property type="match status" value="1"/>
</dbReference>
<dbReference type="SMART" id="SM00219">
    <property type="entry name" value="TyrKc"/>
    <property type="match status" value="1"/>
</dbReference>
<dbReference type="PROSITE" id="PS00107">
    <property type="entry name" value="PROTEIN_KINASE_ATP"/>
    <property type="match status" value="1"/>
</dbReference>
<keyword evidence="5" id="KW-1185">Reference proteome</keyword>
<evidence type="ECO:0000259" key="3">
    <source>
        <dbReference type="PROSITE" id="PS50011"/>
    </source>
</evidence>
<feature type="compositionally biased region" description="Basic and acidic residues" evidence="2">
    <location>
        <begin position="719"/>
        <end position="728"/>
    </location>
</feature>
<comment type="caution">
    <text evidence="4">The sequence shown here is derived from an EMBL/GenBank/DDBJ whole genome shotgun (WGS) entry which is preliminary data.</text>
</comment>
<feature type="compositionally biased region" description="Polar residues" evidence="2">
    <location>
        <begin position="708"/>
        <end position="717"/>
    </location>
</feature>
<dbReference type="InterPro" id="IPR017441">
    <property type="entry name" value="Protein_kinase_ATP_BS"/>
</dbReference>
<dbReference type="EMBL" id="JAPUFD010000007">
    <property type="protein sequence ID" value="MDI1488210.1"/>
    <property type="molecule type" value="Genomic_DNA"/>
</dbReference>
<evidence type="ECO:0000313" key="5">
    <source>
        <dbReference type="Proteomes" id="UP001161017"/>
    </source>
</evidence>
<feature type="domain" description="Protein kinase" evidence="3">
    <location>
        <begin position="319"/>
        <end position="656"/>
    </location>
</feature>
<evidence type="ECO:0000256" key="1">
    <source>
        <dbReference type="PROSITE-ProRule" id="PRU10141"/>
    </source>
</evidence>
<keyword evidence="1" id="KW-0547">Nucleotide-binding</keyword>
<feature type="region of interest" description="Disordered" evidence="2">
    <location>
        <begin position="708"/>
        <end position="728"/>
    </location>
</feature>
<dbReference type="Gene3D" id="3.30.200.20">
    <property type="entry name" value="Phosphorylase Kinase, domain 1"/>
    <property type="match status" value="1"/>
</dbReference>
<dbReference type="InterPro" id="IPR000719">
    <property type="entry name" value="Prot_kinase_dom"/>
</dbReference>
<dbReference type="CDD" id="cd00180">
    <property type="entry name" value="PKc"/>
    <property type="match status" value="1"/>
</dbReference>
<feature type="non-terminal residue" evidence="4">
    <location>
        <position position="728"/>
    </location>
</feature>
<protein>
    <recommendedName>
        <fullName evidence="3">Protein kinase domain-containing protein</fullName>
    </recommendedName>
</protein>
<reference evidence="4" key="1">
    <citation type="journal article" date="2023" name="Genome Biol. Evol.">
        <title>First Whole Genome Sequence and Flow Cytometry Genome Size Data for the Lichen-Forming Fungus Ramalina farinacea (Ascomycota).</title>
        <authorList>
            <person name="Llewellyn T."/>
            <person name="Mian S."/>
            <person name="Hill R."/>
            <person name="Leitch I.J."/>
            <person name="Gaya E."/>
        </authorList>
    </citation>
    <scope>NUCLEOTIDE SEQUENCE</scope>
    <source>
        <strain evidence="4">LIQ254RAFAR</strain>
    </source>
</reference>
<dbReference type="AlphaFoldDB" id="A0AA43QPT4"/>
<name>A0AA43QPT4_9LECA</name>
<dbReference type="SUPFAM" id="SSF56112">
    <property type="entry name" value="Protein kinase-like (PK-like)"/>
    <property type="match status" value="1"/>
</dbReference>
<evidence type="ECO:0000313" key="4">
    <source>
        <dbReference type="EMBL" id="MDI1488210.1"/>
    </source>
</evidence>
<dbReference type="Pfam" id="PF00069">
    <property type="entry name" value="Pkinase"/>
    <property type="match status" value="1"/>
</dbReference>
<dbReference type="Proteomes" id="UP001161017">
    <property type="component" value="Unassembled WGS sequence"/>
</dbReference>
<organism evidence="4 5">
    <name type="scientific">Ramalina farinacea</name>
    <dbReference type="NCBI Taxonomy" id="258253"/>
    <lineage>
        <taxon>Eukaryota</taxon>
        <taxon>Fungi</taxon>
        <taxon>Dikarya</taxon>
        <taxon>Ascomycota</taxon>
        <taxon>Pezizomycotina</taxon>
        <taxon>Lecanoromycetes</taxon>
        <taxon>OSLEUM clade</taxon>
        <taxon>Lecanoromycetidae</taxon>
        <taxon>Lecanorales</taxon>
        <taxon>Lecanorineae</taxon>
        <taxon>Ramalinaceae</taxon>
        <taxon>Ramalina</taxon>
    </lineage>
</organism>
<dbReference type="GO" id="GO:0005737">
    <property type="term" value="C:cytoplasm"/>
    <property type="evidence" value="ECO:0007669"/>
    <property type="project" value="TreeGrafter"/>
</dbReference>
<dbReference type="GO" id="GO:0004674">
    <property type="term" value="F:protein serine/threonine kinase activity"/>
    <property type="evidence" value="ECO:0007669"/>
    <property type="project" value="TreeGrafter"/>
</dbReference>